<evidence type="ECO:0000256" key="2">
    <source>
        <dbReference type="RuleBase" id="RU003616"/>
    </source>
</evidence>
<gene>
    <name evidence="5" type="ORF">CR152_19670</name>
</gene>
<name>A0A2D2DNE2_9BURK</name>
<evidence type="ECO:0000313" key="5">
    <source>
        <dbReference type="EMBL" id="ATQ76492.1"/>
    </source>
</evidence>
<dbReference type="InterPro" id="IPR002068">
    <property type="entry name" value="A-crystallin/Hsp20_dom"/>
</dbReference>
<organism evidence="5 6">
    <name type="scientific">Massilia violaceinigra</name>
    <dbReference type="NCBI Taxonomy" id="2045208"/>
    <lineage>
        <taxon>Bacteria</taxon>
        <taxon>Pseudomonadati</taxon>
        <taxon>Pseudomonadota</taxon>
        <taxon>Betaproteobacteria</taxon>
        <taxon>Burkholderiales</taxon>
        <taxon>Oxalobacteraceae</taxon>
        <taxon>Telluria group</taxon>
        <taxon>Massilia</taxon>
    </lineage>
</organism>
<protein>
    <submittedName>
        <fullName evidence="5">Stress protein</fullName>
    </submittedName>
</protein>
<feature type="domain" description="CS" evidence="4">
    <location>
        <begin position="41"/>
        <end position="145"/>
    </location>
</feature>
<reference evidence="5" key="1">
    <citation type="submission" date="2017-10" db="EMBL/GenBank/DDBJ databases">
        <title>Massilia psychrophilum sp. nov., a novel purple-pigmented bacterium isolated from Tianshan glacier, Xinjiang Municipality, China.</title>
        <authorList>
            <person name="Wang H."/>
        </authorList>
    </citation>
    <scope>NUCLEOTIDE SEQUENCE [LARGE SCALE GENOMIC DNA]</scope>
    <source>
        <strain evidence="5">B2</strain>
    </source>
</reference>
<dbReference type="AlphaFoldDB" id="A0A2D2DNE2"/>
<dbReference type="PANTHER" id="PTHR11527">
    <property type="entry name" value="HEAT-SHOCK PROTEIN 20 FAMILY MEMBER"/>
    <property type="match status" value="1"/>
</dbReference>
<dbReference type="EMBL" id="CP024608">
    <property type="protein sequence ID" value="ATQ76492.1"/>
    <property type="molecule type" value="Genomic_DNA"/>
</dbReference>
<evidence type="ECO:0000313" key="6">
    <source>
        <dbReference type="Proteomes" id="UP000229897"/>
    </source>
</evidence>
<dbReference type="InterPro" id="IPR007052">
    <property type="entry name" value="CS_dom"/>
</dbReference>
<dbReference type="Pfam" id="PF00011">
    <property type="entry name" value="HSP20"/>
    <property type="match status" value="1"/>
</dbReference>
<evidence type="ECO:0000259" key="3">
    <source>
        <dbReference type="PROSITE" id="PS01031"/>
    </source>
</evidence>
<feature type="domain" description="SHSP" evidence="3">
    <location>
        <begin position="37"/>
        <end position="147"/>
    </location>
</feature>
<sequence>MASHLTRFDPVGPISRMDPFRSFDSLFNAFDLMRPLRAFDTERIRMDVSETDQAFVVRADMPGVKKEDVKVAIDGNEVTISADVSQEQEHEEGSSVWRERFRGQQYRSFTLPQQVDEEKATATCRDGVLELTLPKKPGSGGKQLTIQ</sequence>
<comment type="similarity">
    <text evidence="1 2">Belongs to the small heat shock protein (HSP20) family.</text>
</comment>
<accession>A0A2D2DNE2</accession>
<dbReference type="OrthoDB" id="9808910at2"/>
<dbReference type="InterPro" id="IPR031107">
    <property type="entry name" value="Small_HSP"/>
</dbReference>
<dbReference type="RefSeq" id="WP_099877477.1">
    <property type="nucleotide sequence ID" value="NZ_CP024608.1"/>
</dbReference>
<evidence type="ECO:0000259" key="4">
    <source>
        <dbReference type="PROSITE" id="PS51203"/>
    </source>
</evidence>
<evidence type="ECO:0000256" key="1">
    <source>
        <dbReference type="PROSITE-ProRule" id="PRU00285"/>
    </source>
</evidence>
<dbReference type="PROSITE" id="PS51203">
    <property type="entry name" value="CS"/>
    <property type="match status" value="1"/>
</dbReference>
<dbReference type="Gene3D" id="2.60.40.790">
    <property type="match status" value="1"/>
</dbReference>
<dbReference type="SUPFAM" id="SSF49764">
    <property type="entry name" value="HSP20-like chaperones"/>
    <property type="match status" value="1"/>
</dbReference>
<dbReference type="CDD" id="cd06464">
    <property type="entry name" value="ACD_sHsps-like"/>
    <property type="match status" value="1"/>
</dbReference>
<proteinExistence type="inferred from homology"/>
<dbReference type="InterPro" id="IPR008978">
    <property type="entry name" value="HSP20-like_chaperone"/>
</dbReference>
<keyword evidence="6" id="KW-1185">Reference proteome</keyword>
<dbReference type="KEGG" id="mass:CR152_19670"/>
<dbReference type="Proteomes" id="UP000229897">
    <property type="component" value="Chromosome"/>
</dbReference>
<dbReference type="PROSITE" id="PS01031">
    <property type="entry name" value="SHSP"/>
    <property type="match status" value="1"/>
</dbReference>